<dbReference type="KEGG" id="wms:ID128_03330"/>
<keyword evidence="3" id="KW-0067">ATP-binding</keyword>
<dbReference type="InterPro" id="IPR008988">
    <property type="entry name" value="Transcriptional_repressor_C"/>
</dbReference>
<dbReference type="CDD" id="cd16442">
    <property type="entry name" value="BPL"/>
    <property type="match status" value="1"/>
</dbReference>
<dbReference type="InterPro" id="IPR004143">
    <property type="entry name" value="BPL_LPL_catalytic"/>
</dbReference>
<accession>A0A7L7YQ49</accession>
<dbReference type="PROSITE" id="PS51733">
    <property type="entry name" value="BPL_LPL_CATALYTIC"/>
    <property type="match status" value="1"/>
</dbReference>
<evidence type="ECO:0000256" key="1">
    <source>
        <dbReference type="ARBA" id="ARBA00022598"/>
    </source>
</evidence>
<dbReference type="GO" id="GO:0005737">
    <property type="term" value="C:cytoplasm"/>
    <property type="evidence" value="ECO:0007669"/>
    <property type="project" value="TreeGrafter"/>
</dbReference>
<name>A0A7L7YQ49_9RICK</name>
<dbReference type="Pfam" id="PF02237">
    <property type="entry name" value="BPL_C"/>
    <property type="match status" value="1"/>
</dbReference>
<dbReference type="EC" id="6.3.4.15" evidence="5"/>
<dbReference type="GO" id="GO:0005524">
    <property type="term" value="F:ATP binding"/>
    <property type="evidence" value="ECO:0007669"/>
    <property type="project" value="UniProtKB-KW"/>
</dbReference>
<sequence>MIPKTFKGFHIHYYKEVSSTNEEALDLIRRGISNETVIISDKQTEGRGRTGKNWVSPEGNFYASLVVNLFNDYLSQLSVSFQRVTLESRKKEPVSSTGMTSEGIGMKEKGLVNNIADVSKLTELTFVTALAVGNTLLSFISNSNVQYKWPNDVFVDGKKISGILLERKSNSNWLVIGIGINISHAPMPGTTCISKLFLSPVIQTGIQVQTPASCAGMTLQNTDLLKELIINFNKLRKQWIFDGFYAIREMWLQRAFKMNKQISVKLADKLHEGIFIDIDKSGRLVLQQEDGGLIYFDAGELFTDNTL</sequence>
<dbReference type="SUPFAM" id="SSF55681">
    <property type="entry name" value="Class II aaRS and biotin synthetases"/>
    <property type="match status" value="2"/>
</dbReference>
<evidence type="ECO:0000256" key="5">
    <source>
        <dbReference type="ARBA" id="ARBA00024227"/>
    </source>
</evidence>
<gene>
    <name evidence="8" type="ORF">ID128_03330</name>
</gene>
<dbReference type="GO" id="GO:0004077">
    <property type="term" value="F:biotin--[biotin carboxyl-carrier protein] ligase activity"/>
    <property type="evidence" value="ECO:0007669"/>
    <property type="project" value="UniProtKB-EC"/>
</dbReference>
<feature type="domain" description="BPL/LPL catalytic" evidence="7">
    <location>
        <begin position="1"/>
        <end position="240"/>
    </location>
</feature>
<dbReference type="Gene3D" id="3.30.930.10">
    <property type="entry name" value="Bira Bifunctional Protein, Domain 2"/>
    <property type="match status" value="2"/>
</dbReference>
<keyword evidence="1 8" id="KW-0436">Ligase</keyword>
<dbReference type="AlphaFoldDB" id="A0A7L7YQ49"/>
<dbReference type="RefSeq" id="WP_191110706.1">
    <property type="nucleotide sequence ID" value="NZ_CP061738.1"/>
</dbReference>
<protein>
    <recommendedName>
        <fullName evidence="5">biotin--[biotin carboxyl-carrier protein] ligase</fullName>
        <ecNumber evidence="5">6.3.4.15</ecNumber>
    </recommendedName>
</protein>
<reference evidence="8 9" key="1">
    <citation type="submission" date="2020-09" db="EMBL/GenBank/DDBJ databases">
        <title>An Earliest Endosymbiont, Wolbachia massiliensis sp. nov., Strain PL13 From the Bed Bug (Cimex hemipterius), Type strain of a New supergroup T.</title>
        <authorList>
            <person name="Laidoudi Y."/>
            <person name="Levasseur A."/>
            <person name="Medkour H."/>
            <person name="Maaloum M."/>
            <person name="BenKhedher M."/>
            <person name="Sambou M."/>
            <person name="Bassene H."/>
            <person name="Davoust B."/>
            <person name="Fenollar F."/>
            <person name="Raoult D."/>
            <person name="Mediannikov O."/>
        </authorList>
    </citation>
    <scope>NUCLEOTIDE SEQUENCE [LARGE SCALE GENOMIC DNA]</scope>
    <source>
        <strain evidence="8 9">PL13</strain>
    </source>
</reference>
<evidence type="ECO:0000256" key="6">
    <source>
        <dbReference type="ARBA" id="ARBA00047846"/>
    </source>
</evidence>
<proteinExistence type="predicted"/>
<organism evidence="8 9">
    <name type="scientific">Candidatus Wolbachia massiliensis</name>
    <dbReference type="NCBI Taxonomy" id="1845000"/>
    <lineage>
        <taxon>Bacteria</taxon>
        <taxon>Pseudomonadati</taxon>
        <taxon>Pseudomonadota</taxon>
        <taxon>Alphaproteobacteria</taxon>
        <taxon>Rickettsiales</taxon>
        <taxon>Anaplasmataceae</taxon>
        <taxon>Wolbachieae</taxon>
        <taxon>Wolbachia</taxon>
    </lineage>
</organism>
<dbReference type="SUPFAM" id="SSF50037">
    <property type="entry name" value="C-terminal domain of transcriptional repressors"/>
    <property type="match status" value="1"/>
</dbReference>
<evidence type="ECO:0000256" key="3">
    <source>
        <dbReference type="ARBA" id="ARBA00022840"/>
    </source>
</evidence>
<comment type="catalytic activity">
    <reaction evidence="6">
        <text>biotin + L-lysyl-[protein] + ATP = N(6)-biotinyl-L-lysyl-[protein] + AMP + diphosphate + H(+)</text>
        <dbReference type="Rhea" id="RHEA:11756"/>
        <dbReference type="Rhea" id="RHEA-COMP:9752"/>
        <dbReference type="Rhea" id="RHEA-COMP:10505"/>
        <dbReference type="ChEBI" id="CHEBI:15378"/>
        <dbReference type="ChEBI" id="CHEBI:29969"/>
        <dbReference type="ChEBI" id="CHEBI:30616"/>
        <dbReference type="ChEBI" id="CHEBI:33019"/>
        <dbReference type="ChEBI" id="CHEBI:57586"/>
        <dbReference type="ChEBI" id="CHEBI:83144"/>
        <dbReference type="ChEBI" id="CHEBI:456215"/>
        <dbReference type="EC" id="6.3.4.15"/>
    </reaction>
</comment>
<dbReference type="InterPro" id="IPR003142">
    <property type="entry name" value="BPL_C"/>
</dbReference>
<dbReference type="InterPro" id="IPR004408">
    <property type="entry name" value="Biotin_CoA_COase_ligase"/>
</dbReference>
<evidence type="ECO:0000256" key="2">
    <source>
        <dbReference type="ARBA" id="ARBA00022741"/>
    </source>
</evidence>
<dbReference type="Pfam" id="PF03099">
    <property type="entry name" value="BPL_LplA_LipB"/>
    <property type="match status" value="1"/>
</dbReference>
<dbReference type="Gene3D" id="2.30.30.100">
    <property type="match status" value="1"/>
</dbReference>
<evidence type="ECO:0000313" key="9">
    <source>
        <dbReference type="Proteomes" id="UP000516514"/>
    </source>
</evidence>
<evidence type="ECO:0000259" key="7">
    <source>
        <dbReference type="PROSITE" id="PS51733"/>
    </source>
</evidence>
<evidence type="ECO:0000313" key="8">
    <source>
        <dbReference type="EMBL" id="QOD37876.1"/>
    </source>
</evidence>
<dbReference type="PANTHER" id="PTHR12835">
    <property type="entry name" value="BIOTIN PROTEIN LIGASE"/>
    <property type="match status" value="1"/>
</dbReference>
<evidence type="ECO:0000256" key="4">
    <source>
        <dbReference type="ARBA" id="ARBA00023267"/>
    </source>
</evidence>
<dbReference type="Proteomes" id="UP000516514">
    <property type="component" value="Chromosome"/>
</dbReference>
<dbReference type="EMBL" id="CP061738">
    <property type="protein sequence ID" value="QOD37876.1"/>
    <property type="molecule type" value="Genomic_DNA"/>
</dbReference>
<keyword evidence="2" id="KW-0547">Nucleotide-binding</keyword>
<keyword evidence="9" id="KW-1185">Reference proteome</keyword>
<dbReference type="PANTHER" id="PTHR12835:SF5">
    <property type="entry name" value="BIOTIN--PROTEIN LIGASE"/>
    <property type="match status" value="1"/>
</dbReference>
<dbReference type="InterPro" id="IPR045864">
    <property type="entry name" value="aa-tRNA-synth_II/BPL/LPL"/>
</dbReference>
<keyword evidence="4" id="KW-0092">Biotin</keyword>